<dbReference type="InterPro" id="IPR007630">
    <property type="entry name" value="RNA_pol_sigma70_r4"/>
</dbReference>
<keyword evidence="4" id="KW-1185">Reference proteome</keyword>
<dbReference type="CDD" id="cd06171">
    <property type="entry name" value="Sigma70_r4"/>
    <property type="match status" value="1"/>
</dbReference>
<keyword evidence="3" id="KW-0240">DNA-directed RNA polymerase</keyword>
<comment type="similarity">
    <text evidence="1">Belongs to the sigma-70 factor family.</text>
</comment>
<dbReference type="PANTHER" id="PTHR30376">
    <property type="entry name" value="SIGMA FACTOR RPOH HEAT SHOCK RELATED"/>
    <property type="match status" value="1"/>
</dbReference>
<dbReference type="InterPro" id="IPR050813">
    <property type="entry name" value="Sigma-70_Factor"/>
</dbReference>
<sequence>MPPDLVLRFEILMFLRASKKNKSEVFLYDPIGTDKEGNEITLIDVLGTEPESVSDLVERFFESQRLYDKVKKLTKRERKVLELRYGLAGGVKKTQREIARMFGISRSYVSRIEKKAIKKLLEELSHDTG</sequence>
<dbReference type="GO" id="GO:0006352">
    <property type="term" value="P:DNA-templated transcription initiation"/>
    <property type="evidence" value="ECO:0007669"/>
    <property type="project" value="InterPro"/>
</dbReference>
<evidence type="ECO:0000313" key="4">
    <source>
        <dbReference type="Proteomes" id="UP000000467"/>
    </source>
</evidence>
<dbReference type="HOGENOM" id="CLU_014793_8_7_9"/>
<dbReference type="PROSITE" id="PS50943">
    <property type="entry name" value="HTH_CROC1"/>
    <property type="match status" value="1"/>
</dbReference>
<dbReference type="InterPro" id="IPR013324">
    <property type="entry name" value="RNA_pol_sigma_r3/r4-like"/>
</dbReference>
<dbReference type="Pfam" id="PF04545">
    <property type="entry name" value="Sigma70_r4"/>
    <property type="match status" value="1"/>
</dbReference>
<name>K4LFV4_THEPS</name>
<dbReference type="PANTHER" id="PTHR30376:SF3">
    <property type="entry name" value="RNA POLYMERASE SIGMA FACTOR RPOH"/>
    <property type="match status" value="1"/>
</dbReference>
<dbReference type="SUPFAM" id="SSF88659">
    <property type="entry name" value="Sigma3 and sigma4 domains of RNA polymerase sigma factors"/>
    <property type="match status" value="1"/>
</dbReference>
<keyword evidence="3" id="KW-0804">Transcription</keyword>
<dbReference type="PRINTS" id="PR00046">
    <property type="entry name" value="SIGMA70FCT"/>
</dbReference>
<reference evidence="3 4" key="1">
    <citation type="journal article" date="2012" name="BMC Genomics">
        <title>Genome-guided analysis of physiological and morphological traits of the fermentative acetate oxidizer Thermacetogenium phaeum.</title>
        <authorList>
            <person name="Oehler D."/>
            <person name="Poehlein A."/>
            <person name="Leimbach A."/>
            <person name="Muller N."/>
            <person name="Daniel R."/>
            <person name="Gottschalk G."/>
            <person name="Schink B."/>
        </authorList>
    </citation>
    <scope>NUCLEOTIDE SEQUENCE [LARGE SCALE GENOMIC DNA]</scope>
    <source>
        <strain evidence="4">ATCC BAA-254 / DSM 26808 / PB</strain>
    </source>
</reference>
<feature type="domain" description="HTH cro/C1-type" evidence="2">
    <location>
        <begin position="92"/>
        <end position="114"/>
    </location>
</feature>
<dbReference type="STRING" id="1089553.Tph_c16830"/>
<dbReference type="OrthoDB" id="9809557at2"/>
<gene>
    <name evidence="3" type="primary">rpoD2</name>
    <name evidence="3" type="ordered locus">Tph_c16830</name>
</gene>
<dbReference type="PROSITE" id="PS00716">
    <property type="entry name" value="SIGMA70_2"/>
    <property type="match status" value="1"/>
</dbReference>
<protein>
    <submittedName>
        <fullName evidence="3">DNA-directed RNA polymerase sigma 70 subunit RpoD</fullName>
    </submittedName>
</protein>
<dbReference type="NCBIfam" id="TIGR02937">
    <property type="entry name" value="sigma70-ECF"/>
    <property type="match status" value="1"/>
</dbReference>
<dbReference type="eggNOG" id="COG1191">
    <property type="taxonomic scope" value="Bacteria"/>
</dbReference>
<dbReference type="InterPro" id="IPR000943">
    <property type="entry name" value="RNA_pol_sigma70"/>
</dbReference>
<proteinExistence type="inferred from homology"/>
<dbReference type="InterPro" id="IPR001387">
    <property type="entry name" value="Cro/C1-type_HTH"/>
</dbReference>
<dbReference type="GO" id="GO:0003700">
    <property type="term" value="F:DNA-binding transcription factor activity"/>
    <property type="evidence" value="ECO:0007669"/>
    <property type="project" value="InterPro"/>
</dbReference>
<dbReference type="Gene3D" id="1.20.140.160">
    <property type="match status" value="1"/>
</dbReference>
<dbReference type="KEGG" id="tpz:Tph_c16830"/>
<dbReference type="GO" id="GO:0000428">
    <property type="term" value="C:DNA-directed RNA polymerase complex"/>
    <property type="evidence" value="ECO:0007669"/>
    <property type="project" value="UniProtKB-KW"/>
</dbReference>
<accession>K4LFV4</accession>
<dbReference type="Proteomes" id="UP000000467">
    <property type="component" value="Chromosome"/>
</dbReference>
<evidence type="ECO:0000313" key="3">
    <source>
        <dbReference type="EMBL" id="AFV11886.1"/>
    </source>
</evidence>
<dbReference type="InterPro" id="IPR014284">
    <property type="entry name" value="RNA_pol_sigma-70_dom"/>
</dbReference>
<dbReference type="EMBL" id="CP003732">
    <property type="protein sequence ID" value="AFV11886.1"/>
    <property type="molecule type" value="Genomic_DNA"/>
</dbReference>
<evidence type="ECO:0000259" key="2">
    <source>
        <dbReference type="PROSITE" id="PS50943"/>
    </source>
</evidence>
<dbReference type="AlphaFoldDB" id="K4LFV4"/>
<evidence type="ECO:0000256" key="1">
    <source>
        <dbReference type="ARBA" id="ARBA00007788"/>
    </source>
</evidence>
<organism evidence="3 4">
    <name type="scientific">Thermacetogenium phaeum (strain ATCC BAA-254 / DSM 26808 / PB)</name>
    <dbReference type="NCBI Taxonomy" id="1089553"/>
    <lineage>
        <taxon>Bacteria</taxon>
        <taxon>Bacillati</taxon>
        <taxon>Bacillota</taxon>
        <taxon>Clostridia</taxon>
        <taxon>Thermoanaerobacterales</taxon>
        <taxon>Thermoanaerobacteraceae</taxon>
        <taxon>Thermacetogenium</taxon>
    </lineage>
</organism>